<dbReference type="PANTHER" id="PTHR43283:SF17">
    <property type="entry name" value="(LOVD), PUTATIVE (AFU_ORTHOLOGUE AFUA_5G00920)-RELATED"/>
    <property type="match status" value="1"/>
</dbReference>
<dbReference type="EMBL" id="AHHD01000275">
    <property type="protein sequence ID" value="EKG16357.1"/>
    <property type="molecule type" value="Genomic_DNA"/>
</dbReference>
<evidence type="ECO:0000313" key="4">
    <source>
        <dbReference type="EMBL" id="EKG16357.1"/>
    </source>
</evidence>
<evidence type="ECO:0000256" key="1">
    <source>
        <dbReference type="ARBA" id="ARBA00009009"/>
    </source>
</evidence>
<comment type="caution">
    <text evidence="4">The sequence shown here is derived from an EMBL/GenBank/DDBJ whole genome shotgun (WGS) entry which is preliminary data.</text>
</comment>
<proteinExistence type="inferred from homology"/>
<comment type="similarity">
    <text evidence="1">Belongs to the class-A beta-lactamase family.</text>
</comment>
<dbReference type="Gene3D" id="3.40.710.10">
    <property type="entry name" value="DD-peptidase/beta-lactamase superfamily"/>
    <property type="match status" value="1"/>
</dbReference>
<dbReference type="HOGENOM" id="CLU_020027_11_4_1"/>
<dbReference type="InterPro" id="IPR012338">
    <property type="entry name" value="Beta-lactam/transpept-like"/>
</dbReference>
<gene>
    <name evidence="4" type="ORF">MPH_06438</name>
</gene>
<dbReference type="AlphaFoldDB" id="K2RUF1"/>
<dbReference type="OrthoDB" id="428260at2759"/>
<dbReference type="InterPro" id="IPR001466">
    <property type="entry name" value="Beta-lactam-related"/>
</dbReference>
<dbReference type="InterPro" id="IPR050789">
    <property type="entry name" value="Diverse_Enzym_Activities"/>
</dbReference>
<evidence type="ECO:0000313" key="5">
    <source>
        <dbReference type="Proteomes" id="UP000007129"/>
    </source>
</evidence>
<accession>K2RUF1</accession>
<dbReference type="Pfam" id="PF00144">
    <property type="entry name" value="Beta-lactamase"/>
    <property type="match status" value="1"/>
</dbReference>
<keyword evidence="2" id="KW-0378">Hydrolase</keyword>
<feature type="domain" description="Beta-lactamase-related" evidence="3">
    <location>
        <begin position="5"/>
        <end position="136"/>
    </location>
</feature>
<dbReference type="SUPFAM" id="SSF56601">
    <property type="entry name" value="beta-lactamase/transpeptidase-like"/>
    <property type="match status" value="1"/>
</dbReference>
<dbReference type="GO" id="GO:0016787">
    <property type="term" value="F:hydrolase activity"/>
    <property type="evidence" value="ECO:0007669"/>
    <property type="project" value="UniProtKB-KW"/>
</dbReference>
<reference evidence="4 5" key="1">
    <citation type="journal article" date="2012" name="BMC Genomics">
        <title>Tools to kill: Genome of one of the most destructive plant pathogenic fungi Macrophomina phaseolina.</title>
        <authorList>
            <person name="Islam M.S."/>
            <person name="Haque M.S."/>
            <person name="Islam M.M."/>
            <person name="Emdad E.M."/>
            <person name="Halim A."/>
            <person name="Hossen Q.M.M."/>
            <person name="Hossain M.Z."/>
            <person name="Ahmed B."/>
            <person name="Rahim S."/>
            <person name="Rahman M.S."/>
            <person name="Alam M.M."/>
            <person name="Hou S."/>
            <person name="Wan X."/>
            <person name="Saito J.A."/>
            <person name="Alam M."/>
        </authorList>
    </citation>
    <scope>NUCLEOTIDE SEQUENCE [LARGE SCALE GENOMIC DNA]</scope>
    <source>
        <strain evidence="4 5">MS6</strain>
    </source>
</reference>
<sequence>MQAADKLLKDAVENGIIAGCACMASDKNGTIQYSSGFGPSSSPQASPPAPMTTRSVFSLISSTKAMTAIAALQLVERGILSLDQDVSPLLSELAYQPVLGGPLDNPVATPRRNALLLRHLLTHSSGTTYPDSPPRPPATWPT</sequence>
<evidence type="ECO:0000256" key="2">
    <source>
        <dbReference type="ARBA" id="ARBA00022801"/>
    </source>
</evidence>
<dbReference type="Proteomes" id="UP000007129">
    <property type="component" value="Unassembled WGS sequence"/>
</dbReference>
<dbReference type="InParanoid" id="K2RUF1"/>
<dbReference type="PANTHER" id="PTHR43283">
    <property type="entry name" value="BETA-LACTAMASE-RELATED"/>
    <property type="match status" value="1"/>
</dbReference>
<evidence type="ECO:0000259" key="3">
    <source>
        <dbReference type="Pfam" id="PF00144"/>
    </source>
</evidence>
<name>K2RUF1_MACPH</name>
<dbReference type="VEuPathDB" id="FungiDB:MPH_06438"/>
<protein>
    <submittedName>
        <fullName evidence="4">Beta-lactamase-related protein</fullName>
    </submittedName>
</protein>
<dbReference type="STRING" id="1126212.K2RUF1"/>
<organism evidence="4 5">
    <name type="scientific">Macrophomina phaseolina (strain MS6)</name>
    <name type="common">Charcoal rot fungus</name>
    <dbReference type="NCBI Taxonomy" id="1126212"/>
    <lineage>
        <taxon>Eukaryota</taxon>
        <taxon>Fungi</taxon>
        <taxon>Dikarya</taxon>
        <taxon>Ascomycota</taxon>
        <taxon>Pezizomycotina</taxon>
        <taxon>Dothideomycetes</taxon>
        <taxon>Dothideomycetes incertae sedis</taxon>
        <taxon>Botryosphaeriales</taxon>
        <taxon>Botryosphaeriaceae</taxon>
        <taxon>Macrophomina</taxon>
    </lineage>
</organism>